<dbReference type="Pfam" id="PF01753">
    <property type="entry name" value="zf-MYND"/>
    <property type="match status" value="1"/>
</dbReference>
<evidence type="ECO:0000256" key="4">
    <source>
        <dbReference type="SAM" id="MobiDB-lite"/>
    </source>
</evidence>
<comment type="caution">
    <text evidence="6">The sequence shown here is derived from an EMBL/GenBank/DDBJ whole genome shotgun (WGS) entry which is preliminary data.</text>
</comment>
<protein>
    <recommendedName>
        <fullName evidence="5">MYND-type domain-containing protein</fullName>
    </recommendedName>
</protein>
<organism evidence="6 7">
    <name type="scientific">Daldinia eschscholtzii</name>
    <dbReference type="NCBI Taxonomy" id="292717"/>
    <lineage>
        <taxon>Eukaryota</taxon>
        <taxon>Fungi</taxon>
        <taxon>Dikarya</taxon>
        <taxon>Ascomycota</taxon>
        <taxon>Pezizomycotina</taxon>
        <taxon>Sordariomycetes</taxon>
        <taxon>Xylariomycetidae</taxon>
        <taxon>Xylariales</taxon>
        <taxon>Hypoxylaceae</taxon>
        <taxon>Daldinia</taxon>
    </lineage>
</organism>
<feature type="domain" description="MYND-type" evidence="5">
    <location>
        <begin position="114"/>
        <end position="149"/>
    </location>
</feature>
<reference evidence="6 7" key="1">
    <citation type="journal article" date="2024" name="Front Chem Biol">
        <title>Unveiling the potential of Daldinia eschscholtzii MFLUCC 19-0629 through bioactivity and bioinformatics studies for enhanced sustainable agriculture production.</title>
        <authorList>
            <person name="Brooks S."/>
            <person name="Weaver J.A."/>
            <person name="Klomchit A."/>
            <person name="Alharthi S.A."/>
            <person name="Onlamun T."/>
            <person name="Nurani R."/>
            <person name="Vong T.K."/>
            <person name="Alberti F."/>
            <person name="Greco C."/>
        </authorList>
    </citation>
    <scope>NUCLEOTIDE SEQUENCE [LARGE SCALE GENOMIC DNA]</scope>
    <source>
        <strain evidence="6">MFLUCC 19-0629</strain>
    </source>
</reference>
<evidence type="ECO:0000256" key="1">
    <source>
        <dbReference type="ARBA" id="ARBA00022723"/>
    </source>
</evidence>
<evidence type="ECO:0000256" key="3">
    <source>
        <dbReference type="ARBA" id="ARBA00022833"/>
    </source>
</evidence>
<keyword evidence="1" id="KW-0479">Metal-binding</keyword>
<keyword evidence="7" id="KW-1185">Reference proteome</keyword>
<name>A0AAX6MEU5_9PEZI</name>
<dbReference type="GO" id="GO:0008270">
    <property type="term" value="F:zinc ion binding"/>
    <property type="evidence" value="ECO:0007669"/>
    <property type="project" value="UniProtKB-KW"/>
</dbReference>
<keyword evidence="2" id="KW-0863">Zinc-finger</keyword>
<proteinExistence type="predicted"/>
<dbReference type="SUPFAM" id="SSF144232">
    <property type="entry name" value="HIT/MYND zinc finger-like"/>
    <property type="match status" value="1"/>
</dbReference>
<feature type="compositionally biased region" description="Polar residues" evidence="4">
    <location>
        <begin position="1"/>
        <end position="16"/>
    </location>
</feature>
<dbReference type="Gene3D" id="6.10.140.2220">
    <property type="match status" value="1"/>
</dbReference>
<sequence>MDATASNVDNTGTRSENTPDEAKPNSHISIGDTSVEDIPNENIHYEDLPRIESFDEDAVEEYVTGELVNTLYAVSNKISELSVQQVEYAETPQSNGSYNRWAVELSRGVCNAEDCENRDGLLTCSDCKAALYCSKVHQITDFEFHRPHCIRVRDALKSLAEEEAKLRAFPGDDDLPANPFETARGRFRFSEAATPYLDQKCRVISMLHGFENYLAVKMMLKHCLDALHLEHTDARNVPGLYLRLGREQDAYDFMKWCTVPTREEFDWATFAGEFLSYHDEDILESPDLFIDYPNLLSHIVCLTQVKLRLLLDLRMLQREAKKYGKQNADYKTKMAWVREHAISEILYKRPDIVKRNDWKDLISDINDQVKQLYKRVKDRNKHYWPALDDPCKWEGALPDDDDWTPGGEDEVATLFMLTWDSWKECRPALTAIRIYAISQLDH</sequence>
<dbReference type="AlphaFoldDB" id="A0AAX6MEU5"/>
<evidence type="ECO:0000256" key="2">
    <source>
        <dbReference type="ARBA" id="ARBA00022771"/>
    </source>
</evidence>
<evidence type="ECO:0000313" key="7">
    <source>
        <dbReference type="Proteomes" id="UP001369815"/>
    </source>
</evidence>
<dbReference type="Proteomes" id="UP001369815">
    <property type="component" value="Unassembled WGS sequence"/>
</dbReference>
<dbReference type="InterPro" id="IPR002893">
    <property type="entry name" value="Znf_MYND"/>
</dbReference>
<gene>
    <name evidence="6" type="ORF">Daesc_007236</name>
</gene>
<evidence type="ECO:0000313" key="6">
    <source>
        <dbReference type="EMBL" id="KAK6950711.1"/>
    </source>
</evidence>
<accession>A0AAX6MEU5</accession>
<keyword evidence="3" id="KW-0862">Zinc</keyword>
<dbReference type="EMBL" id="JBANMG010000007">
    <property type="protein sequence ID" value="KAK6950711.1"/>
    <property type="molecule type" value="Genomic_DNA"/>
</dbReference>
<feature type="region of interest" description="Disordered" evidence="4">
    <location>
        <begin position="1"/>
        <end position="40"/>
    </location>
</feature>
<evidence type="ECO:0000259" key="5">
    <source>
        <dbReference type="Pfam" id="PF01753"/>
    </source>
</evidence>